<evidence type="ECO:0000313" key="3">
    <source>
        <dbReference type="RefSeq" id="XP_033463816.1"/>
    </source>
</evidence>
<dbReference type="Proteomes" id="UP000504637">
    <property type="component" value="Unplaced"/>
</dbReference>
<accession>A0A6J3MFM8</accession>
<reference evidence="3" key="2">
    <citation type="submission" date="2020-04" db="EMBL/GenBank/DDBJ databases">
        <authorList>
            <consortium name="NCBI Genome Project"/>
        </authorList>
    </citation>
    <scope>NUCLEOTIDE SEQUENCE</scope>
    <source>
        <strain evidence="3">CBS 342.82</strain>
    </source>
</reference>
<sequence length="282" mass="28614">MPICDYYTTALLKENTAANQETLLTLVVNTVVIGNYTKPNVGITVPGILAPGTGDYAGVELAPYFTGALNSTNRGGSAGVSINFLDGGAAAPLLKNELPTMSSAQYKLVTHLYGYFGSLLGCSQFGSTYKPYGGSTNMYEVHKFMALDPKEVGYFISQVGMAAASFGVADADVKIVGEALNKAFGYKCSPAAAIPASASPKPQAICIDESCPLAANATCSLYADVIQPTNVTMPTGPSNAPTTSPATGTASPTSSVVPAKGAASVAGVSVAAGIFGLAALLL</sequence>
<dbReference type="OrthoDB" id="2110578at2759"/>
<dbReference type="RefSeq" id="XP_033463816.1">
    <property type="nucleotide sequence ID" value="XM_033600866.1"/>
</dbReference>
<feature type="region of interest" description="Disordered" evidence="1">
    <location>
        <begin position="233"/>
        <end position="253"/>
    </location>
</feature>
<evidence type="ECO:0000256" key="1">
    <source>
        <dbReference type="SAM" id="MobiDB-lite"/>
    </source>
</evidence>
<reference evidence="3" key="3">
    <citation type="submission" date="2025-08" db="UniProtKB">
        <authorList>
            <consortium name="RefSeq"/>
        </authorList>
    </citation>
    <scope>IDENTIFICATION</scope>
    <source>
        <strain evidence="3">CBS 342.82</strain>
    </source>
</reference>
<evidence type="ECO:0000313" key="2">
    <source>
        <dbReference type="Proteomes" id="UP000504637"/>
    </source>
</evidence>
<feature type="compositionally biased region" description="Low complexity" evidence="1">
    <location>
        <begin position="234"/>
        <end position="253"/>
    </location>
</feature>
<dbReference type="GeneID" id="54358666"/>
<reference evidence="3" key="1">
    <citation type="submission" date="2020-01" db="EMBL/GenBank/DDBJ databases">
        <authorList>
            <consortium name="DOE Joint Genome Institute"/>
            <person name="Haridas S."/>
            <person name="Albert R."/>
            <person name="Binder M."/>
            <person name="Bloem J."/>
            <person name="Labutti K."/>
            <person name="Salamov A."/>
            <person name="Andreopoulos B."/>
            <person name="Baker S.E."/>
            <person name="Barry K."/>
            <person name="Bills G."/>
            <person name="Bluhm B.H."/>
            <person name="Cannon C."/>
            <person name="Castanera R."/>
            <person name="Culley D.E."/>
            <person name="Daum C."/>
            <person name="Ezra D."/>
            <person name="Gonzalez J.B."/>
            <person name="Henrissat B."/>
            <person name="Kuo A."/>
            <person name="Liang C."/>
            <person name="Lipzen A."/>
            <person name="Lutzoni F."/>
            <person name="Magnuson J."/>
            <person name="Mondo S."/>
            <person name="Nolan M."/>
            <person name="Ohm R."/>
            <person name="Pangilinan J."/>
            <person name="Park H.-J."/>
            <person name="Ramirez L."/>
            <person name="Alfaro M."/>
            <person name="Sun H."/>
            <person name="Tritt A."/>
            <person name="Yoshinaga Y."/>
            <person name="Zwiers L.-H."/>
            <person name="Turgeon B.G."/>
            <person name="Goodwin S.B."/>
            <person name="Spatafora J.W."/>
            <person name="Crous P.W."/>
            <person name="Grigoriev I.V."/>
        </authorList>
    </citation>
    <scope>NUCLEOTIDE SEQUENCE</scope>
    <source>
        <strain evidence="3">CBS 342.82</strain>
    </source>
</reference>
<organism evidence="3">
    <name type="scientific">Dissoconium aciculare CBS 342.82</name>
    <dbReference type="NCBI Taxonomy" id="1314786"/>
    <lineage>
        <taxon>Eukaryota</taxon>
        <taxon>Fungi</taxon>
        <taxon>Dikarya</taxon>
        <taxon>Ascomycota</taxon>
        <taxon>Pezizomycotina</taxon>
        <taxon>Dothideomycetes</taxon>
        <taxon>Dothideomycetidae</taxon>
        <taxon>Mycosphaerellales</taxon>
        <taxon>Dissoconiaceae</taxon>
        <taxon>Dissoconium</taxon>
    </lineage>
</organism>
<name>A0A6J3MFM8_9PEZI</name>
<proteinExistence type="predicted"/>
<gene>
    <name evidence="3" type="ORF">K489DRAFT_312469</name>
</gene>
<protein>
    <submittedName>
        <fullName evidence="3">Uncharacterized protein</fullName>
    </submittedName>
</protein>
<keyword evidence="2" id="KW-1185">Reference proteome</keyword>
<dbReference type="AlphaFoldDB" id="A0A6J3MFM8"/>